<organism evidence="1 2">
    <name type="scientific">Clostridium tetani</name>
    <dbReference type="NCBI Taxonomy" id="1513"/>
    <lineage>
        <taxon>Bacteria</taxon>
        <taxon>Bacillati</taxon>
        <taxon>Bacillota</taxon>
        <taxon>Clostridia</taxon>
        <taxon>Eubacteriales</taxon>
        <taxon>Clostridiaceae</taxon>
        <taxon>Clostridium</taxon>
    </lineage>
</organism>
<protein>
    <submittedName>
        <fullName evidence="1">Uncharacterized protein</fullName>
    </submittedName>
</protein>
<dbReference type="Proteomes" id="UP001321763">
    <property type="component" value="Plasmid pKHSU-234311-028-2"/>
</dbReference>
<name>A0ABC8EGN3_CLOTA</name>
<evidence type="ECO:0000313" key="2">
    <source>
        <dbReference type="Proteomes" id="UP001321763"/>
    </source>
</evidence>
<gene>
    <name evidence="1" type="ORF">K234311028_p20100</name>
</gene>
<evidence type="ECO:0000313" key="1">
    <source>
        <dbReference type="EMBL" id="BDR82527.1"/>
    </source>
</evidence>
<sequence>MKEVLTMGDIRKDFERLGVTVRQTYNGEDYGVYEVTDKELKILCNDPDIDGTWEDGGWRYCEGSNQIKPDSEILINNKVILAWYDYDEDFENEEEKQEYLIENNGVIELERYGDLLGYLCDHMGCSQPRNVCALTKDLAKYNGMKLSELFKIYQG</sequence>
<reference evidence="1 2" key="1">
    <citation type="submission" date="2022-09" db="EMBL/GenBank/DDBJ databases">
        <title>complete genome sequences of Clostridium tetani str. KHSU-234311-028 isolated from soil.</title>
        <authorList>
            <person name="Sekizuka T."/>
            <person name="Shitada C."/>
            <person name="Takahashi M."/>
            <person name="Kuroda M."/>
        </authorList>
    </citation>
    <scope>NUCLEOTIDE SEQUENCE [LARGE SCALE GENOMIC DNA]</scope>
    <source>
        <strain evidence="1 2">KHSU-234311-028</strain>
        <plasmid evidence="1 2">pKHSU-234311-028-2</plasmid>
    </source>
</reference>
<dbReference type="RefSeq" id="WP_317725117.1">
    <property type="nucleotide sequence ID" value="NZ_AP026820.1"/>
</dbReference>
<proteinExistence type="predicted"/>
<keyword evidence="1" id="KW-0614">Plasmid</keyword>
<dbReference type="EMBL" id="AP026820">
    <property type="protein sequence ID" value="BDR82527.1"/>
    <property type="molecule type" value="Genomic_DNA"/>
</dbReference>
<dbReference type="AlphaFoldDB" id="A0ABC8EGN3"/>
<accession>A0ABC8EGN3</accession>
<geneLocation type="plasmid" evidence="1 2">
    <name>pKHSU-234311-028-2</name>
</geneLocation>